<name>A0A150RVP9_SORCE</name>
<protein>
    <submittedName>
        <fullName evidence="2">Uncharacterized protein</fullName>
    </submittedName>
</protein>
<dbReference type="EMBL" id="JEMB01001953">
    <property type="protein sequence ID" value="KYF84294.1"/>
    <property type="molecule type" value="Genomic_DNA"/>
</dbReference>
<proteinExistence type="predicted"/>
<evidence type="ECO:0000313" key="3">
    <source>
        <dbReference type="Proteomes" id="UP000075635"/>
    </source>
</evidence>
<dbReference type="AlphaFoldDB" id="A0A150RVP9"/>
<gene>
    <name evidence="2" type="ORF">BE17_36785</name>
</gene>
<reference evidence="2 3" key="1">
    <citation type="submission" date="2014-02" db="EMBL/GenBank/DDBJ databases">
        <title>The small core and large imbalanced accessory genome model reveals a collaborative survival strategy of Sorangium cellulosum strains in nature.</title>
        <authorList>
            <person name="Han K."/>
            <person name="Peng R."/>
            <person name="Blom J."/>
            <person name="Li Y.-Z."/>
        </authorList>
    </citation>
    <scope>NUCLEOTIDE SEQUENCE [LARGE SCALE GENOMIC DNA]</scope>
    <source>
        <strain evidence="2 3">So0011-07</strain>
    </source>
</reference>
<evidence type="ECO:0000313" key="2">
    <source>
        <dbReference type="EMBL" id="KYF84294.1"/>
    </source>
</evidence>
<accession>A0A150RVP9</accession>
<sequence>MLSRLEASWRIIEWFPDDLQSRRLLADICAALGVERLQGPLTGTEHLREEVRRALDEGRLVAYRVHRAMSAGVSAQRSEPAPPGEETRAAEREARRRVDLAWIEIQLIGEDGRGIPGERYRITGPDGSVREGALDGQGLARVEGIEPGQCEVTFPALDEEAWERV</sequence>
<organism evidence="2 3">
    <name type="scientific">Sorangium cellulosum</name>
    <name type="common">Polyangium cellulosum</name>
    <dbReference type="NCBI Taxonomy" id="56"/>
    <lineage>
        <taxon>Bacteria</taxon>
        <taxon>Pseudomonadati</taxon>
        <taxon>Myxococcota</taxon>
        <taxon>Polyangia</taxon>
        <taxon>Polyangiales</taxon>
        <taxon>Polyangiaceae</taxon>
        <taxon>Sorangium</taxon>
    </lineage>
</organism>
<comment type="caution">
    <text evidence="2">The sequence shown here is derived from an EMBL/GenBank/DDBJ whole genome shotgun (WGS) entry which is preliminary data.</text>
</comment>
<evidence type="ECO:0000256" key="1">
    <source>
        <dbReference type="SAM" id="MobiDB-lite"/>
    </source>
</evidence>
<dbReference type="Proteomes" id="UP000075635">
    <property type="component" value="Unassembled WGS sequence"/>
</dbReference>
<feature type="region of interest" description="Disordered" evidence="1">
    <location>
        <begin position="72"/>
        <end position="92"/>
    </location>
</feature>